<proteinExistence type="predicted"/>
<feature type="compositionally biased region" description="Low complexity" evidence="1">
    <location>
        <begin position="905"/>
        <end position="915"/>
    </location>
</feature>
<gene>
    <name evidence="4" type="ORF">GCM10011399_29990</name>
</gene>
<dbReference type="EMBL" id="BMGP01000005">
    <property type="protein sequence ID" value="GGF34905.1"/>
    <property type="molecule type" value="Genomic_DNA"/>
</dbReference>
<keyword evidence="2" id="KW-0812">Transmembrane</keyword>
<keyword evidence="3" id="KW-0732">Signal</keyword>
<dbReference type="SUPFAM" id="SSF53300">
    <property type="entry name" value="vWA-like"/>
    <property type="match status" value="1"/>
</dbReference>
<feature type="compositionally biased region" description="Pro residues" evidence="1">
    <location>
        <begin position="974"/>
        <end position="985"/>
    </location>
</feature>
<feature type="transmembrane region" description="Helical" evidence="2">
    <location>
        <begin position="679"/>
        <end position="702"/>
    </location>
</feature>
<feature type="chain" id="PRO_5039226453" description="VWFA domain-containing protein" evidence="3">
    <location>
        <begin position="26"/>
        <end position="985"/>
    </location>
</feature>
<dbReference type="Proteomes" id="UP000598775">
    <property type="component" value="Unassembled WGS sequence"/>
</dbReference>
<protein>
    <recommendedName>
        <fullName evidence="6">VWFA domain-containing protein</fullName>
    </recommendedName>
</protein>
<evidence type="ECO:0000313" key="5">
    <source>
        <dbReference type="Proteomes" id="UP000598775"/>
    </source>
</evidence>
<evidence type="ECO:0000256" key="1">
    <source>
        <dbReference type="SAM" id="MobiDB-lite"/>
    </source>
</evidence>
<keyword evidence="2" id="KW-1133">Transmembrane helix</keyword>
<name>A0A917EZX3_9MICO</name>
<organism evidence="4 5">
    <name type="scientific">Subtercola lobariae</name>
    <dbReference type="NCBI Taxonomy" id="1588641"/>
    <lineage>
        <taxon>Bacteria</taxon>
        <taxon>Bacillati</taxon>
        <taxon>Actinomycetota</taxon>
        <taxon>Actinomycetes</taxon>
        <taxon>Micrococcales</taxon>
        <taxon>Microbacteriaceae</taxon>
        <taxon>Subtercola</taxon>
    </lineage>
</organism>
<feature type="region of interest" description="Disordered" evidence="1">
    <location>
        <begin position="887"/>
        <end position="985"/>
    </location>
</feature>
<keyword evidence="5" id="KW-1185">Reference proteome</keyword>
<feature type="compositionally biased region" description="Gly residues" evidence="1">
    <location>
        <begin position="888"/>
        <end position="904"/>
    </location>
</feature>
<comment type="caution">
    <text evidence="4">The sequence shown here is derived from an EMBL/GenBank/DDBJ whole genome shotgun (WGS) entry which is preliminary data.</text>
</comment>
<accession>A0A917EZX3</accession>
<feature type="signal peptide" evidence="3">
    <location>
        <begin position="1"/>
        <end position="25"/>
    </location>
</feature>
<evidence type="ECO:0000313" key="4">
    <source>
        <dbReference type="EMBL" id="GGF34905.1"/>
    </source>
</evidence>
<sequence>MRRVVTVLLAAAVAVGASVGLGAAAAVPAATASASGATGSANAASAIGDTAATNAAALASATGSTVLAATSGSGTSSLSTTGSAAIDDVRRCIATNSQLDVYYLIDASGSLYSDVSGSTATDPDFVRADILGNSLKQLANLGNGVQVNYSAGFFGTEFKPAVDWTPVTADTADAQATALNQAIRNQPSLGYTNWGAGIAGAQAALAAQHAANGGCQMLVWLTDGALNLHDDDAQNAAALNTLCGNTVDGSSEPADGLGAFNDMRASGIVVVGVLLSVNPDPADATQTQYMRPLVESSGEVNGTTVTCGQSPPPSTSVNGALVQATDPTQLATVFANLGVLINGGYPQPFDADGGFQVDPGVSTFTVLTVDPAWSLAAPAGSGIPNLTASSTEPGVKITTTGGVTEIDVDVSSAAYQGHWMLTTPAGGDRELYLYSGLKIVPDTSNALIAGVAGTLKGTIATTTGRALDLSNYTYSLVVSKVPADGSSAQKIGTATATADGSFSLDYTPGADDGGTMNLVYELNPLATAKSNSTLASVSASQQLQVAIPANFPTVTPSSLALSTLMGSKGKASGTLTLTAPADGSAGSVCFPNGVTPQIVNDPADRSSSWQFTSNAQLANGCVAVPAGQSVTVDLAATNPVAANSSVTAKLPVVLTAADGSGLPETVPVTFSTTRPVNAAAFNLTAVILIVLGLLIALFMLWLMNFVTAGIAHGRQLLRGSFPATISQQGNIEGARGTDLSAASLDDFAYQRQLDTVKRMTDADLGALRSKPGLFNTRYEIEAPAGSRVFTPFAATGSARRLGRSRGDIERGMIAPMPDQLNKLWALVIRDADLLQSPAAGPIPATLVVYKRNDPRNHDQFMERMLDVTRDTKLWAKVSRARVVVGEQASGGAGGTGSTGSGISGGNSSTSTRSPAIPSPAAPTASTSATAPTAARPPSSSEPSAPPAPSAPRGGDQAAPAVPRASSPDGAGGNQPPPPPPRPRRQ</sequence>
<evidence type="ECO:0000256" key="2">
    <source>
        <dbReference type="SAM" id="Phobius"/>
    </source>
</evidence>
<reference evidence="4 5" key="1">
    <citation type="journal article" date="2014" name="Int. J. Syst. Evol. Microbiol.">
        <title>Complete genome sequence of Corynebacterium casei LMG S-19264T (=DSM 44701T), isolated from a smear-ripened cheese.</title>
        <authorList>
            <consortium name="US DOE Joint Genome Institute (JGI-PGF)"/>
            <person name="Walter F."/>
            <person name="Albersmeier A."/>
            <person name="Kalinowski J."/>
            <person name="Ruckert C."/>
        </authorList>
    </citation>
    <scope>NUCLEOTIDE SEQUENCE [LARGE SCALE GENOMIC DNA]</scope>
    <source>
        <strain evidence="4 5">CGMCC 1.12976</strain>
    </source>
</reference>
<keyword evidence="2" id="KW-0472">Membrane</keyword>
<evidence type="ECO:0000256" key="3">
    <source>
        <dbReference type="SAM" id="SignalP"/>
    </source>
</evidence>
<dbReference type="InterPro" id="IPR036465">
    <property type="entry name" value="vWFA_dom_sf"/>
</dbReference>
<feature type="compositionally biased region" description="Low complexity" evidence="1">
    <location>
        <begin position="921"/>
        <end position="942"/>
    </location>
</feature>
<dbReference type="Gene3D" id="3.40.50.410">
    <property type="entry name" value="von Willebrand factor, type A domain"/>
    <property type="match status" value="1"/>
</dbReference>
<dbReference type="AlphaFoldDB" id="A0A917EZX3"/>
<evidence type="ECO:0008006" key="6">
    <source>
        <dbReference type="Google" id="ProtNLM"/>
    </source>
</evidence>